<dbReference type="EMBL" id="KB743510">
    <property type="protein sequence ID" value="EOA98373.1"/>
    <property type="molecule type" value="Genomic_DNA"/>
</dbReference>
<name>R0KYQ0_ANAPL</name>
<feature type="compositionally biased region" description="Polar residues" evidence="1">
    <location>
        <begin position="239"/>
        <end position="253"/>
    </location>
</feature>
<feature type="region of interest" description="Disordered" evidence="1">
    <location>
        <begin position="216"/>
        <end position="272"/>
    </location>
</feature>
<keyword evidence="3" id="KW-1185">Reference proteome</keyword>
<sequence>MLGWLLCTKAPHSDRCCWVSPSQLPRRKQRWHQVFLYQKQELSPLPGGMTRQEDVEEAWRTDKGETALKNKNWHARACRVERRQISSLERSMDPEPEGSASPELSRTHVFLGAGCLHAFGQAAPGSELAFKPQSYVQRQQKLPHESRSTHCPPAGAQEGCWGDATTLTRLPVEQISTRRGPLESERQTRGSTSHPSLVWCFPKPQCHQVTGECHPWGNQIPGKETGEQQKRGNRHAQAARQQEPNTQEASKPQCQVARAPKSRNHPQKRYQTSKTLPNLLLFAATKIPWAKSTGLAARLGSGSKEALSHKHRDIIVLNSKAFAGPPRGVCTGACTANVCLLLTQASSGSAVLGGPQHNEEEDGGTNVTCCSPWLAGTGPWSHRCEGCRHPCSLCAFPLCIGKATRGLGYGASRASLMDTQSCFVPARPHRATRT</sequence>
<proteinExistence type="predicted"/>
<evidence type="ECO:0000313" key="2">
    <source>
        <dbReference type="EMBL" id="EOA98373.1"/>
    </source>
</evidence>
<feature type="region of interest" description="Disordered" evidence="1">
    <location>
        <begin position="135"/>
        <end position="194"/>
    </location>
</feature>
<accession>R0KYQ0</accession>
<organism evidence="2 3">
    <name type="scientific">Anas platyrhynchos</name>
    <name type="common">Mallard</name>
    <name type="synonym">Anas boschas</name>
    <dbReference type="NCBI Taxonomy" id="8839"/>
    <lineage>
        <taxon>Eukaryota</taxon>
        <taxon>Metazoa</taxon>
        <taxon>Chordata</taxon>
        <taxon>Craniata</taxon>
        <taxon>Vertebrata</taxon>
        <taxon>Euteleostomi</taxon>
        <taxon>Archelosauria</taxon>
        <taxon>Archosauria</taxon>
        <taxon>Dinosauria</taxon>
        <taxon>Saurischia</taxon>
        <taxon>Theropoda</taxon>
        <taxon>Coelurosauria</taxon>
        <taxon>Aves</taxon>
        <taxon>Neognathae</taxon>
        <taxon>Galloanserae</taxon>
        <taxon>Anseriformes</taxon>
        <taxon>Anatidae</taxon>
        <taxon>Anatinae</taxon>
        <taxon>Anas</taxon>
    </lineage>
</organism>
<reference evidence="3" key="1">
    <citation type="journal article" date="2013" name="Nat. Genet.">
        <title>The duck genome and transcriptome provide insight into an avian influenza virus reservoir species.</title>
        <authorList>
            <person name="Huang Y."/>
            <person name="Li Y."/>
            <person name="Burt D.W."/>
            <person name="Chen H."/>
            <person name="Zhang Y."/>
            <person name="Qian W."/>
            <person name="Kim H."/>
            <person name="Gan S."/>
            <person name="Zhao Y."/>
            <person name="Li J."/>
            <person name="Yi K."/>
            <person name="Feng H."/>
            <person name="Zhu P."/>
            <person name="Li B."/>
            <person name="Liu Q."/>
            <person name="Fairley S."/>
            <person name="Magor K.E."/>
            <person name="Du Z."/>
            <person name="Hu X."/>
            <person name="Goodman L."/>
            <person name="Tafer H."/>
            <person name="Vignal A."/>
            <person name="Lee T."/>
            <person name="Kim K.W."/>
            <person name="Sheng Z."/>
            <person name="An Y."/>
            <person name="Searle S."/>
            <person name="Herrero J."/>
            <person name="Groenen M.A."/>
            <person name="Crooijmans R.P."/>
            <person name="Faraut T."/>
            <person name="Cai Q."/>
            <person name="Webster R.G."/>
            <person name="Aldridge J.R."/>
            <person name="Warren W.C."/>
            <person name="Bartschat S."/>
            <person name="Kehr S."/>
            <person name="Marz M."/>
            <person name="Stadler P.F."/>
            <person name="Smith J."/>
            <person name="Kraus R.H."/>
            <person name="Zhao Y."/>
            <person name="Ren L."/>
            <person name="Fei J."/>
            <person name="Morisson M."/>
            <person name="Kaiser P."/>
            <person name="Griffin D.K."/>
            <person name="Rao M."/>
            <person name="Pitel F."/>
            <person name="Wang J."/>
            <person name="Li N."/>
        </authorList>
    </citation>
    <scope>NUCLEOTIDE SEQUENCE [LARGE SCALE GENOMIC DNA]</scope>
</reference>
<protein>
    <submittedName>
        <fullName evidence="2">Uncharacterized protein</fullName>
    </submittedName>
</protein>
<dbReference type="Proteomes" id="UP000296049">
    <property type="component" value="Unassembled WGS sequence"/>
</dbReference>
<dbReference type="AlphaFoldDB" id="R0KYQ0"/>
<evidence type="ECO:0000313" key="3">
    <source>
        <dbReference type="Proteomes" id="UP000296049"/>
    </source>
</evidence>
<evidence type="ECO:0000256" key="1">
    <source>
        <dbReference type="SAM" id="MobiDB-lite"/>
    </source>
</evidence>
<gene>
    <name evidence="2" type="ORF">Anapl_06295</name>
</gene>